<evidence type="ECO:0000256" key="2">
    <source>
        <dbReference type="ARBA" id="ARBA00022500"/>
    </source>
</evidence>
<keyword evidence="12" id="KW-1185">Reference proteome</keyword>
<organism evidence="11 12">
    <name type="scientific">Crenobacter luteus</name>
    <dbReference type="NCBI Taxonomy" id="1452487"/>
    <lineage>
        <taxon>Bacteria</taxon>
        <taxon>Pseudomonadati</taxon>
        <taxon>Pseudomonadota</taxon>
        <taxon>Betaproteobacteria</taxon>
        <taxon>Neisseriales</taxon>
        <taxon>Neisseriaceae</taxon>
        <taxon>Crenobacter</taxon>
    </lineage>
</organism>
<feature type="domain" description="CheB-type methylesterase" evidence="10">
    <location>
        <begin position="154"/>
        <end position="348"/>
    </location>
</feature>
<comment type="catalytic activity">
    <reaction evidence="6">
        <text>L-glutaminyl-[protein] + H2O = L-glutamyl-[protein] + NH4(+)</text>
        <dbReference type="Rhea" id="RHEA:16441"/>
        <dbReference type="Rhea" id="RHEA-COMP:10207"/>
        <dbReference type="Rhea" id="RHEA-COMP:10208"/>
        <dbReference type="ChEBI" id="CHEBI:15377"/>
        <dbReference type="ChEBI" id="CHEBI:28938"/>
        <dbReference type="ChEBI" id="CHEBI:29973"/>
        <dbReference type="ChEBI" id="CHEBI:30011"/>
        <dbReference type="EC" id="3.5.1.44"/>
    </reaction>
</comment>
<dbReference type="InterPro" id="IPR008248">
    <property type="entry name" value="CheB-like"/>
</dbReference>
<dbReference type="GO" id="GO:0006935">
    <property type="term" value="P:chemotaxis"/>
    <property type="evidence" value="ECO:0007669"/>
    <property type="project" value="UniProtKB-UniRule"/>
</dbReference>
<comment type="PTM">
    <text evidence="6">Phosphorylated by CheA. Phosphorylation of the N-terminal regulatory domain activates the methylesterase activity.</text>
</comment>
<dbReference type="GO" id="GO:0000156">
    <property type="term" value="F:phosphorelay response regulator activity"/>
    <property type="evidence" value="ECO:0007669"/>
    <property type="project" value="InterPro"/>
</dbReference>
<dbReference type="EC" id="3.1.1.61" evidence="6"/>
<keyword evidence="2 6" id="KW-0145">Chemotaxis</keyword>
<proteinExistence type="inferred from homology"/>
<comment type="subcellular location">
    <subcellularLocation>
        <location evidence="6">Cytoplasm</location>
    </subcellularLocation>
</comment>
<dbReference type="AlphaFoldDB" id="A0A165FBJ3"/>
<evidence type="ECO:0000259" key="9">
    <source>
        <dbReference type="PROSITE" id="PS50110"/>
    </source>
</evidence>
<keyword evidence="1 6" id="KW-0963">Cytoplasm</keyword>
<dbReference type="Pfam" id="PF01339">
    <property type="entry name" value="CheB_methylest"/>
    <property type="match status" value="1"/>
</dbReference>
<comment type="function">
    <text evidence="6">Involved in chemotaxis. Part of a chemotaxis signal transduction system that modulates chemotaxis in response to various stimuli. Catalyzes the demethylation of specific methylglutamate residues introduced into the chemoreceptors (methyl-accepting chemotaxis proteins or MCP) by CheR. Also mediates the irreversible deamidation of specific glutamine residues to glutamic acid.</text>
</comment>
<evidence type="ECO:0000313" key="11">
    <source>
        <dbReference type="EMBL" id="KZE32719.1"/>
    </source>
</evidence>
<dbReference type="PANTHER" id="PTHR42872">
    <property type="entry name" value="PROTEIN-GLUTAMATE METHYLESTERASE/PROTEIN-GLUTAMINE GLUTAMINASE"/>
    <property type="match status" value="1"/>
</dbReference>
<dbReference type="PROSITE" id="PS50122">
    <property type="entry name" value="CHEB"/>
    <property type="match status" value="1"/>
</dbReference>
<dbReference type="STRING" id="1452487.AVW16_10030"/>
<dbReference type="PIRSF" id="PIRSF000876">
    <property type="entry name" value="RR_chemtxs_CheB"/>
    <property type="match status" value="1"/>
</dbReference>
<reference evidence="12" key="1">
    <citation type="submission" date="2016-01" db="EMBL/GenBank/DDBJ databases">
        <title>Draft genome of Chromobacterium sp. F49.</title>
        <authorList>
            <person name="Hong K.W."/>
        </authorList>
    </citation>
    <scope>NUCLEOTIDE SEQUENCE [LARGE SCALE GENOMIC DNA]</scope>
    <source>
        <strain evidence="12">CN10</strain>
    </source>
</reference>
<feature type="domain" description="Response regulatory" evidence="9">
    <location>
        <begin position="6"/>
        <end position="123"/>
    </location>
</feature>
<dbReference type="Pfam" id="PF00072">
    <property type="entry name" value="Response_reg"/>
    <property type="match status" value="1"/>
</dbReference>
<keyword evidence="4 6" id="KW-0378">Hydrolase</keyword>
<dbReference type="HAMAP" id="MF_00099">
    <property type="entry name" value="CheB_chemtxs"/>
    <property type="match status" value="1"/>
</dbReference>
<feature type="active site" evidence="6 7">
    <location>
        <position position="194"/>
    </location>
</feature>
<evidence type="ECO:0000256" key="8">
    <source>
        <dbReference type="PROSITE-ProRule" id="PRU00169"/>
    </source>
</evidence>
<dbReference type="Gene3D" id="3.40.50.2300">
    <property type="match status" value="1"/>
</dbReference>
<dbReference type="Gene3D" id="3.40.50.180">
    <property type="entry name" value="Methylesterase CheB, C-terminal domain"/>
    <property type="match status" value="1"/>
</dbReference>
<dbReference type="InterPro" id="IPR035909">
    <property type="entry name" value="CheB_C"/>
</dbReference>
<evidence type="ECO:0000256" key="1">
    <source>
        <dbReference type="ARBA" id="ARBA00022490"/>
    </source>
</evidence>
<dbReference type="PANTHER" id="PTHR42872:SF6">
    <property type="entry name" value="PROTEIN-GLUTAMATE METHYLESTERASE_PROTEIN-GLUTAMINE GLUTAMINASE"/>
    <property type="match status" value="1"/>
</dbReference>
<evidence type="ECO:0000256" key="3">
    <source>
        <dbReference type="ARBA" id="ARBA00022553"/>
    </source>
</evidence>
<dbReference type="PROSITE" id="PS50110">
    <property type="entry name" value="RESPONSE_REGULATORY"/>
    <property type="match status" value="1"/>
</dbReference>
<name>A0A165FBJ3_9NEIS</name>
<protein>
    <recommendedName>
        <fullName evidence="6">Protein-glutamate methylesterase/protein-glutamine glutaminase</fullName>
        <ecNumber evidence="6">3.1.1.61</ecNumber>
        <ecNumber evidence="6">3.5.1.44</ecNumber>
    </recommendedName>
</protein>
<comment type="domain">
    <text evidence="6">Contains a C-terminal catalytic domain, and an N-terminal region which modulates catalytic activity.</text>
</comment>
<dbReference type="GO" id="GO:0005737">
    <property type="term" value="C:cytoplasm"/>
    <property type="evidence" value="ECO:0007669"/>
    <property type="project" value="UniProtKB-SubCell"/>
</dbReference>
<dbReference type="CDD" id="cd17541">
    <property type="entry name" value="REC_CheB-like"/>
    <property type="match status" value="1"/>
</dbReference>
<evidence type="ECO:0000256" key="5">
    <source>
        <dbReference type="ARBA" id="ARBA00048267"/>
    </source>
</evidence>
<dbReference type="InterPro" id="IPR000673">
    <property type="entry name" value="Sig_transdc_resp-reg_Me-estase"/>
</dbReference>
<dbReference type="GO" id="GO:0050568">
    <property type="term" value="F:protein-glutamine glutaminase activity"/>
    <property type="evidence" value="ECO:0007669"/>
    <property type="project" value="UniProtKB-UniRule"/>
</dbReference>
<accession>A0A165FBJ3</accession>
<evidence type="ECO:0000259" key="10">
    <source>
        <dbReference type="PROSITE" id="PS50122"/>
    </source>
</evidence>
<dbReference type="InterPro" id="IPR011006">
    <property type="entry name" value="CheY-like_superfamily"/>
</dbReference>
<feature type="active site" evidence="6 7">
    <location>
        <position position="290"/>
    </location>
</feature>
<dbReference type="SUPFAM" id="SSF52172">
    <property type="entry name" value="CheY-like"/>
    <property type="match status" value="1"/>
</dbReference>
<dbReference type="NCBIfam" id="NF009206">
    <property type="entry name" value="PRK12555.1"/>
    <property type="match status" value="1"/>
</dbReference>
<dbReference type="FunFam" id="3.40.50.2300:FF:000060">
    <property type="entry name" value="Protein-glutamate methylesterase/protein-glutamine glutaminase"/>
    <property type="match status" value="1"/>
</dbReference>
<dbReference type="SUPFAM" id="SSF52738">
    <property type="entry name" value="Methylesterase CheB, C-terminal domain"/>
    <property type="match status" value="1"/>
</dbReference>
<dbReference type="GO" id="GO:0008984">
    <property type="term" value="F:protein-glutamate methylesterase activity"/>
    <property type="evidence" value="ECO:0007669"/>
    <property type="project" value="UniProtKB-UniRule"/>
</dbReference>
<comment type="catalytic activity">
    <reaction evidence="5 6">
        <text>[protein]-L-glutamate 5-O-methyl ester + H2O = L-glutamyl-[protein] + methanol + H(+)</text>
        <dbReference type="Rhea" id="RHEA:23236"/>
        <dbReference type="Rhea" id="RHEA-COMP:10208"/>
        <dbReference type="Rhea" id="RHEA-COMP:10311"/>
        <dbReference type="ChEBI" id="CHEBI:15377"/>
        <dbReference type="ChEBI" id="CHEBI:15378"/>
        <dbReference type="ChEBI" id="CHEBI:17790"/>
        <dbReference type="ChEBI" id="CHEBI:29973"/>
        <dbReference type="ChEBI" id="CHEBI:82795"/>
        <dbReference type="EC" id="3.1.1.61"/>
    </reaction>
</comment>
<dbReference type="CDD" id="cd16432">
    <property type="entry name" value="CheB_Rec"/>
    <property type="match status" value="1"/>
</dbReference>
<dbReference type="Proteomes" id="UP000076625">
    <property type="component" value="Unassembled WGS sequence"/>
</dbReference>
<feature type="modified residue" description="4-aspartylphosphate" evidence="6 8">
    <location>
        <position position="57"/>
    </location>
</feature>
<comment type="caution">
    <text evidence="11">The sequence shown here is derived from an EMBL/GenBank/DDBJ whole genome shotgun (WGS) entry which is preliminary data.</text>
</comment>
<dbReference type="SMART" id="SM00448">
    <property type="entry name" value="REC"/>
    <property type="match status" value="1"/>
</dbReference>
<dbReference type="RefSeq" id="WP_066611584.1">
    <property type="nucleotide sequence ID" value="NZ_LQQU01000017.1"/>
</dbReference>
<evidence type="ECO:0000256" key="7">
    <source>
        <dbReference type="PROSITE-ProRule" id="PRU00050"/>
    </source>
</evidence>
<evidence type="ECO:0000313" key="12">
    <source>
        <dbReference type="Proteomes" id="UP000076625"/>
    </source>
</evidence>
<dbReference type="OrthoDB" id="9793421at2"/>
<dbReference type="InterPro" id="IPR001789">
    <property type="entry name" value="Sig_transdc_resp-reg_receiver"/>
</dbReference>
<dbReference type="EC" id="3.5.1.44" evidence="6"/>
<evidence type="ECO:0000256" key="4">
    <source>
        <dbReference type="ARBA" id="ARBA00022801"/>
    </source>
</evidence>
<sequence>MVQLIRVVVVDDSALIRSLLTAIIDAAPDMKVVATAADPLIARERIRETNPDVVTLDVEMPRMDGLEFLRRLMRLKPTPVLMISSLTQKGSDTTFQALELGAVDFLAKPTVDIANAMQAYADEIRDKIRAVAAARLAEPRRFAPPRPAAPTAQPGAIRQDRLVCIGASTGGTEALRELLCALPAAMPPILVVQHMPEGFTHSFAQRLDGVCALSVKEAEDGEPLRPGTVYIAPGHSHLRVRRRSSGLAAALDKGEPVNRHRPSVDVLFRSASELPAGRVLGVILTGMGRDGAEGMRCLKEAGAYNIAQDEATCVVYGMPKEAVAAGGVDEVLPLAWIAPRLLERLRGPCRGEG</sequence>
<dbReference type="NCBIfam" id="NF001965">
    <property type="entry name" value="PRK00742.1"/>
    <property type="match status" value="1"/>
</dbReference>
<gene>
    <name evidence="6" type="primary">cheB</name>
    <name evidence="11" type="ORF">AVW16_10030</name>
</gene>
<dbReference type="EMBL" id="LQQU01000017">
    <property type="protein sequence ID" value="KZE32719.1"/>
    <property type="molecule type" value="Genomic_DNA"/>
</dbReference>
<keyword evidence="3 6" id="KW-0597">Phosphoprotein</keyword>
<feature type="active site" evidence="6 7">
    <location>
        <position position="168"/>
    </location>
</feature>
<comment type="similarity">
    <text evidence="6">Belongs to the CheB family.</text>
</comment>
<evidence type="ECO:0000256" key="6">
    <source>
        <dbReference type="HAMAP-Rule" id="MF_00099"/>
    </source>
</evidence>